<dbReference type="AlphaFoldDB" id="A0A4D7QSM1"/>
<dbReference type="GO" id="GO:0002128">
    <property type="term" value="P:tRNA nucleoside ribose methylation"/>
    <property type="evidence" value="ECO:0007669"/>
    <property type="project" value="TreeGrafter"/>
</dbReference>
<keyword evidence="2" id="KW-0489">Methyltransferase</keyword>
<accession>A0A4D7QSM1</accession>
<dbReference type="Gene3D" id="1.10.8.590">
    <property type="match status" value="1"/>
</dbReference>
<dbReference type="SUPFAM" id="SSF75217">
    <property type="entry name" value="alpha/beta knot"/>
    <property type="match status" value="1"/>
</dbReference>
<dbReference type="InterPro" id="IPR029026">
    <property type="entry name" value="tRNA_m1G_MTases_N"/>
</dbReference>
<proteinExistence type="inferred from homology"/>
<evidence type="ECO:0000313" key="8">
    <source>
        <dbReference type="Proteomes" id="UP000298588"/>
    </source>
</evidence>
<evidence type="ECO:0000256" key="1">
    <source>
        <dbReference type="ARBA" id="ARBA00007228"/>
    </source>
</evidence>
<dbReference type="GO" id="GO:0008173">
    <property type="term" value="F:RNA methyltransferase activity"/>
    <property type="evidence" value="ECO:0007669"/>
    <property type="project" value="InterPro"/>
</dbReference>
<dbReference type="InterPro" id="IPR001537">
    <property type="entry name" value="SpoU_MeTrfase"/>
</dbReference>
<dbReference type="InterPro" id="IPR007569">
    <property type="entry name" value="DUF559"/>
</dbReference>
<dbReference type="Gene3D" id="3.40.1280.10">
    <property type="match status" value="1"/>
</dbReference>
<organism evidence="7 8">
    <name type="scientific">Phreatobacter aquaticus</name>
    <dbReference type="NCBI Taxonomy" id="2570229"/>
    <lineage>
        <taxon>Bacteria</taxon>
        <taxon>Pseudomonadati</taxon>
        <taxon>Pseudomonadota</taxon>
        <taxon>Alphaproteobacteria</taxon>
        <taxon>Hyphomicrobiales</taxon>
        <taxon>Phreatobacteraceae</taxon>
        <taxon>Phreatobacter</taxon>
    </lineage>
</organism>
<dbReference type="PANTHER" id="PTHR42786">
    <property type="entry name" value="TRNA/RRNA METHYLTRANSFERASE"/>
    <property type="match status" value="1"/>
</dbReference>
<evidence type="ECO:0000256" key="3">
    <source>
        <dbReference type="ARBA" id="ARBA00022679"/>
    </source>
</evidence>
<protein>
    <submittedName>
        <fullName evidence="7">DUF559 domain-containing protein</fullName>
    </submittedName>
</protein>
<evidence type="ECO:0000259" key="6">
    <source>
        <dbReference type="Pfam" id="PF04480"/>
    </source>
</evidence>
<evidence type="ECO:0000259" key="5">
    <source>
        <dbReference type="Pfam" id="PF00588"/>
    </source>
</evidence>
<dbReference type="Pfam" id="PF04480">
    <property type="entry name" value="DUF559"/>
    <property type="match status" value="1"/>
</dbReference>
<reference evidence="7 8" key="1">
    <citation type="submission" date="2019-04" db="EMBL/GenBank/DDBJ databases">
        <title>Phreatobacter aquaticus sp. nov.</title>
        <authorList>
            <person name="Choi A."/>
            <person name="Baek K."/>
        </authorList>
    </citation>
    <scope>NUCLEOTIDE SEQUENCE [LARGE SCALE GENOMIC DNA]</scope>
    <source>
        <strain evidence="7 8">NMCR1094</strain>
    </source>
</reference>
<keyword evidence="4" id="KW-0949">S-adenosyl-L-methionine</keyword>
<dbReference type="Pfam" id="PF00588">
    <property type="entry name" value="SpoU_methylase"/>
    <property type="match status" value="1"/>
</dbReference>
<feature type="domain" description="tRNA/rRNA methyltransferase SpoU type" evidence="5">
    <location>
        <begin position="17"/>
        <end position="167"/>
    </location>
</feature>
<gene>
    <name evidence="7" type="ORF">E8L99_20800</name>
</gene>
<dbReference type="EMBL" id="CP039865">
    <property type="protein sequence ID" value="QCK88017.1"/>
    <property type="molecule type" value="Genomic_DNA"/>
</dbReference>
<keyword evidence="8" id="KW-1185">Reference proteome</keyword>
<keyword evidence="3" id="KW-0808">Transferase</keyword>
<evidence type="ECO:0000256" key="2">
    <source>
        <dbReference type="ARBA" id="ARBA00022603"/>
    </source>
</evidence>
<dbReference type="OrthoDB" id="9806346at2"/>
<evidence type="ECO:0000256" key="4">
    <source>
        <dbReference type="ARBA" id="ARBA00022691"/>
    </source>
</evidence>
<name>A0A4D7QSM1_9HYPH</name>
<evidence type="ECO:0000313" key="7">
    <source>
        <dbReference type="EMBL" id="QCK88017.1"/>
    </source>
</evidence>
<dbReference type="InterPro" id="IPR004384">
    <property type="entry name" value="RNA_MeTrfase_TrmJ/LasT"/>
</dbReference>
<sequence>MPGIDITRLAQEKGAPVIILVEPQMAENIGTAARAMANFALSRLRLVAPRDGWPNGRAYPSASGANRILDEAELFPTFEAAIDDLNLVFAATARAHDQVKPVVGPKAAVTAMRPRIAAGEQVGVVFGRERNGLLAGEVALAHSILTYPVNPDFSSLNLAQAVLVLGYEWFSQTHEGNLPFEMVERSEPASMAQTRAFFEMVERELDRVEFYRPLEKRDSMVTNLRNIIMRMSPSRQDLATLHGAIFAIAEGAKGSARSGTLDVERAGTLRTLLAKAAADKSGGQAPVRGLARLLRRNPIEAERILWDQMMKDRRFAGRGFKRAIPIGPHVADIVSFDLRLVVDFDPPGEDAAAEGARAVKRAWLTERGYRVVVMKADEVERDCAGPLDLLQQAIEAEI</sequence>
<dbReference type="CDD" id="cd18093">
    <property type="entry name" value="SpoU-like_TrmJ"/>
    <property type="match status" value="1"/>
</dbReference>
<dbReference type="RefSeq" id="WP_137101345.1">
    <property type="nucleotide sequence ID" value="NZ_CP039865.1"/>
</dbReference>
<comment type="similarity">
    <text evidence="1">Belongs to the class IV-like SAM-binding methyltransferase superfamily. RNA methyltransferase TrmH family.</text>
</comment>
<dbReference type="GO" id="GO:0005829">
    <property type="term" value="C:cytosol"/>
    <property type="evidence" value="ECO:0007669"/>
    <property type="project" value="TreeGrafter"/>
</dbReference>
<dbReference type="InterPro" id="IPR029028">
    <property type="entry name" value="Alpha/beta_knot_MTases"/>
</dbReference>
<dbReference type="PANTHER" id="PTHR42786:SF7">
    <property type="entry name" value="TRNA_RRNA METHYLTRANSFERASE SPOU TYPE DOMAIN-CONTAINING PROTEIN"/>
    <property type="match status" value="1"/>
</dbReference>
<dbReference type="GO" id="GO:0003723">
    <property type="term" value="F:RNA binding"/>
    <property type="evidence" value="ECO:0007669"/>
    <property type="project" value="InterPro"/>
</dbReference>
<feature type="domain" description="DUF559" evidence="6">
    <location>
        <begin position="290"/>
        <end position="394"/>
    </location>
</feature>
<dbReference type="KEGG" id="paqt:E8L99_20800"/>
<dbReference type="Proteomes" id="UP000298588">
    <property type="component" value="Chromosome"/>
</dbReference>